<reference evidence="1" key="1">
    <citation type="submission" date="2022-07" db="EMBL/GenBank/DDBJ databases">
        <title>Genome analysis of Parmales, a sister group of diatoms, reveals the evolutionary specialization of diatoms from phago-mixotrophs to photoautotrophs.</title>
        <authorList>
            <person name="Ban H."/>
            <person name="Sato S."/>
            <person name="Yoshikawa S."/>
            <person name="Kazumasa Y."/>
            <person name="Nakamura Y."/>
            <person name="Ichinomiya M."/>
            <person name="Saitoh K."/>
            <person name="Sato N."/>
            <person name="Blanc-Mathieu R."/>
            <person name="Endo H."/>
            <person name="Kuwata A."/>
            <person name="Ogata H."/>
        </authorList>
    </citation>
    <scope>NUCLEOTIDE SEQUENCE</scope>
</reference>
<dbReference type="AlphaFoldDB" id="A0A9W7A0C6"/>
<organism evidence="1 2">
    <name type="scientific">Triparma retinervis</name>
    <dbReference type="NCBI Taxonomy" id="2557542"/>
    <lineage>
        <taxon>Eukaryota</taxon>
        <taxon>Sar</taxon>
        <taxon>Stramenopiles</taxon>
        <taxon>Ochrophyta</taxon>
        <taxon>Bolidophyceae</taxon>
        <taxon>Parmales</taxon>
        <taxon>Triparmaceae</taxon>
        <taxon>Triparma</taxon>
    </lineage>
</organism>
<proteinExistence type="predicted"/>
<name>A0A9W7A0C6_9STRA</name>
<evidence type="ECO:0000313" key="1">
    <source>
        <dbReference type="EMBL" id="GMH60607.1"/>
    </source>
</evidence>
<keyword evidence="2" id="KW-1185">Reference proteome</keyword>
<sequence>MQRYAYYNDTEGFPLVKAHLEKLKQEVASRPLIDTIKLAVSRRSFKASDKEEVKELDNGIKAAEEILRLEASVAAKDALLIARDETIAQRDREIEELKAKKE</sequence>
<evidence type="ECO:0000313" key="2">
    <source>
        <dbReference type="Proteomes" id="UP001165082"/>
    </source>
</evidence>
<accession>A0A9W7A0C6</accession>
<dbReference type="EMBL" id="BRXZ01001042">
    <property type="protein sequence ID" value="GMH60607.1"/>
    <property type="molecule type" value="Genomic_DNA"/>
</dbReference>
<dbReference type="Proteomes" id="UP001165082">
    <property type="component" value="Unassembled WGS sequence"/>
</dbReference>
<comment type="caution">
    <text evidence="1">The sequence shown here is derived from an EMBL/GenBank/DDBJ whole genome shotgun (WGS) entry which is preliminary data.</text>
</comment>
<gene>
    <name evidence="1" type="ORF">TrRE_jg12578</name>
</gene>
<protein>
    <submittedName>
        <fullName evidence="1">Uncharacterized protein</fullName>
    </submittedName>
</protein>